<evidence type="ECO:0000256" key="6">
    <source>
        <dbReference type="SAM" id="Coils"/>
    </source>
</evidence>
<feature type="compositionally biased region" description="Polar residues" evidence="7">
    <location>
        <begin position="1037"/>
        <end position="1049"/>
    </location>
</feature>
<dbReference type="GO" id="GO:0003777">
    <property type="term" value="F:microtubule motor activity"/>
    <property type="evidence" value="ECO:0007669"/>
    <property type="project" value="InterPro"/>
</dbReference>
<dbReference type="SUPFAM" id="SSF52540">
    <property type="entry name" value="P-loop containing nucleoside triphosphate hydrolases"/>
    <property type="match status" value="1"/>
</dbReference>
<dbReference type="GO" id="GO:0007018">
    <property type="term" value="P:microtubule-based movement"/>
    <property type="evidence" value="ECO:0007669"/>
    <property type="project" value="InterPro"/>
</dbReference>
<dbReference type="PANTHER" id="PTHR47969">
    <property type="entry name" value="CHROMOSOME-ASSOCIATED KINESIN KIF4A-RELATED"/>
    <property type="match status" value="1"/>
</dbReference>
<dbReference type="GO" id="GO:0005875">
    <property type="term" value="C:microtubule associated complex"/>
    <property type="evidence" value="ECO:0007669"/>
    <property type="project" value="TreeGrafter"/>
</dbReference>
<dbReference type="EMBL" id="JAINUG010000014">
    <property type="protein sequence ID" value="KAJ8413921.1"/>
    <property type="molecule type" value="Genomic_DNA"/>
</dbReference>
<feature type="compositionally biased region" description="Acidic residues" evidence="7">
    <location>
        <begin position="508"/>
        <end position="517"/>
    </location>
</feature>
<dbReference type="GO" id="GO:0008017">
    <property type="term" value="F:microtubule binding"/>
    <property type="evidence" value="ECO:0007669"/>
    <property type="project" value="InterPro"/>
</dbReference>
<dbReference type="InterPro" id="IPR027640">
    <property type="entry name" value="Kinesin-like_fam"/>
</dbReference>
<dbReference type="Pfam" id="PF00225">
    <property type="entry name" value="Kinesin"/>
    <property type="match status" value="1"/>
</dbReference>
<dbReference type="Proteomes" id="UP001221898">
    <property type="component" value="Unassembled WGS sequence"/>
</dbReference>
<feature type="coiled-coil region" evidence="6">
    <location>
        <begin position="941"/>
        <end position="968"/>
    </location>
</feature>
<reference evidence="9" key="1">
    <citation type="journal article" date="2023" name="Science">
        <title>Genome structures resolve the early diversification of teleost fishes.</title>
        <authorList>
            <person name="Parey E."/>
            <person name="Louis A."/>
            <person name="Montfort J."/>
            <person name="Bouchez O."/>
            <person name="Roques C."/>
            <person name="Iampietro C."/>
            <person name="Lluch J."/>
            <person name="Castinel A."/>
            <person name="Donnadieu C."/>
            <person name="Desvignes T."/>
            <person name="Floi Bucao C."/>
            <person name="Jouanno E."/>
            <person name="Wen M."/>
            <person name="Mejri S."/>
            <person name="Dirks R."/>
            <person name="Jansen H."/>
            <person name="Henkel C."/>
            <person name="Chen W.J."/>
            <person name="Zahm M."/>
            <person name="Cabau C."/>
            <person name="Klopp C."/>
            <person name="Thompson A.W."/>
            <person name="Robinson-Rechavi M."/>
            <person name="Braasch I."/>
            <person name="Lecointre G."/>
            <person name="Bobe J."/>
            <person name="Postlethwait J.H."/>
            <person name="Berthelot C."/>
            <person name="Roest Crollius H."/>
            <person name="Guiguen Y."/>
        </authorList>
    </citation>
    <scope>NUCLEOTIDE SEQUENCE</scope>
    <source>
        <strain evidence="9">NC1722</strain>
    </source>
</reference>
<dbReference type="InterPro" id="IPR036961">
    <property type="entry name" value="Kinesin_motor_dom_sf"/>
</dbReference>
<evidence type="ECO:0000259" key="8">
    <source>
        <dbReference type="PROSITE" id="PS50067"/>
    </source>
</evidence>
<dbReference type="AlphaFoldDB" id="A0AAD7WY37"/>
<dbReference type="PROSITE" id="PS50067">
    <property type="entry name" value="KINESIN_MOTOR_2"/>
    <property type="match status" value="1"/>
</dbReference>
<feature type="compositionally biased region" description="Polar residues" evidence="7">
    <location>
        <begin position="1115"/>
        <end position="1129"/>
    </location>
</feature>
<keyword evidence="2 5" id="KW-0547">Nucleotide-binding</keyword>
<dbReference type="InterPro" id="IPR019821">
    <property type="entry name" value="Kinesin_motor_CS"/>
</dbReference>
<keyword evidence="10" id="KW-1185">Reference proteome</keyword>
<evidence type="ECO:0000256" key="3">
    <source>
        <dbReference type="ARBA" id="ARBA00022840"/>
    </source>
</evidence>
<evidence type="ECO:0000256" key="4">
    <source>
        <dbReference type="ARBA" id="ARBA00023212"/>
    </source>
</evidence>
<keyword evidence="5" id="KW-0505">Motor protein</keyword>
<evidence type="ECO:0000256" key="1">
    <source>
        <dbReference type="ARBA" id="ARBA00004245"/>
    </source>
</evidence>
<dbReference type="SMART" id="SM00129">
    <property type="entry name" value="KISc"/>
    <property type="match status" value="1"/>
</dbReference>
<dbReference type="PANTHER" id="PTHR47969:SF25">
    <property type="entry name" value="KINESIN MOTOR DOMAIN-CONTAINING PROTEIN"/>
    <property type="match status" value="1"/>
</dbReference>
<evidence type="ECO:0000313" key="10">
    <source>
        <dbReference type="Proteomes" id="UP001221898"/>
    </source>
</evidence>
<evidence type="ECO:0000256" key="2">
    <source>
        <dbReference type="ARBA" id="ARBA00022741"/>
    </source>
</evidence>
<proteinExistence type="inferred from homology"/>
<dbReference type="PRINTS" id="PR00380">
    <property type="entry name" value="KINESINHEAVY"/>
</dbReference>
<keyword evidence="3 5" id="KW-0067">ATP-binding</keyword>
<comment type="subcellular location">
    <subcellularLocation>
        <location evidence="1">Cytoplasm</location>
        <location evidence="1">Cytoskeleton</location>
    </subcellularLocation>
</comment>
<feature type="region of interest" description="Disordered" evidence="7">
    <location>
        <begin position="1033"/>
        <end position="1129"/>
    </location>
</feature>
<keyword evidence="4" id="KW-0963">Cytoplasm</keyword>
<sequence length="1129" mass="127573">MRFVCEDSEQMAETRVKVALRIRPLLPREALREQQECVRVTPARPRQVIAGNERAFDFDFAFGPQALQEDVYRACVQPMLSSLMDGYNVTVFAYGQTGSGKTYTIGGGHIVSTPEGEGGIIPRAVRDIFLRVAQVADTAFSVRTSYIEVYNDQLRDLLEPETPSKFLHIREDERGNTVLIGARQQEVESGEELITLLEAGNAARRTGSNQLNERSSRSHALLTIAVAQSRPDAARSIASKFHLVDLAGSERMSRSASARHVQESVQINSGLLALGNVIRALADPRRRGQHVPYRDSKITRLLRDSLGGNSRTLLIACVSPAPACLQESLSSLLFASRARDVRNKPVVNWVAGRSAAGREREREHVGALEEELRALREALRGQGGAEQIRLRAYRALVQEAANLLLEIRDSTPNPDHFLRLQEWLQRQDELERESPTHNGAESQHNILQLQSELNRWQVHTGPPAYSLDMVMACFKARRRRLQAEIEEGDQVLLQGCEEGEEALLRGADEEEEEEEDQEQSRTFRRSLNLTWTHRASDRPSHIPTRRGPRLRPDLPQQTTPPTGNGVCVEVGPGAESANVHAVRSSQAINLQLLKEAGLRQSCTQQQIKELALNIRLKENLIRELQKTGKDTQVNDSSSLQELSGRVRKETRALVSLCLRSERTRVGQELSVAQMKQESERLKSALQEEESRKERIQEDLTRDLHRIRELQVETQQQEKELQHSSAEAQKLEEQRRWLEQEEEKVLRQRRGLQELEEELRRREEMVRRREELAQERSQIELHRLRSSQALGPAVACVDLLGLALSVCAISPAGCRRWTARALLEERGGAALEGLGEEREQLLRRRDVLDHRLQDGSVLTTEEERTLFQLEEAIDVLDAAVEYKTLTIDSRQRASALTTPHSEGDMMGKLSTLPPPHIKALLLKYFDKVVCLREEDRKLRLCCEEQQLQLQEQQGVVRELEAALQRLTLAADRRLTEQEREHQQSLQLLLQDLTAGQCEGVAEGMTPVEGRVQALEKELFFYKTTSRQLRRKLREVMPSLTSGATPTVGRSQDSDAPAHGMHLPEEALPSRAQDRCRLDEEAGRRCGSQRAESAPVRFPHRLRQISPPAPRARSSSFQEDSIETSGHVQSL</sequence>
<evidence type="ECO:0000256" key="7">
    <source>
        <dbReference type="SAM" id="MobiDB-lite"/>
    </source>
</evidence>
<dbReference type="GO" id="GO:0051231">
    <property type="term" value="P:spindle elongation"/>
    <property type="evidence" value="ECO:0007669"/>
    <property type="project" value="TreeGrafter"/>
</dbReference>
<dbReference type="PROSITE" id="PS00411">
    <property type="entry name" value="KINESIN_MOTOR_1"/>
    <property type="match status" value="1"/>
</dbReference>
<evidence type="ECO:0000256" key="5">
    <source>
        <dbReference type="PROSITE-ProRule" id="PRU00283"/>
    </source>
</evidence>
<feature type="binding site" evidence="5">
    <location>
        <begin position="95"/>
        <end position="102"/>
    </location>
    <ligand>
        <name>ATP</name>
        <dbReference type="ChEBI" id="CHEBI:30616"/>
    </ligand>
</feature>
<feature type="region of interest" description="Disordered" evidence="7">
    <location>
        <begin position="503"/>
        <end position="562"/>
    </location>
</feature>
<comment type="caution">
    <text evidence="9">The sequence shown here is derived from an EMBL/GenBank/DDBJ whole genome shotgun (WGS) entry which is preliminary data.</text>
</comment>
<feature type="compositionally biased region" description="Basic and acidic residues" evidence="7">
    <location>
        <begin position="1070"/>
        <end position="1082"/>
    </location>
</feature>
<gene>
    <name evidence="9" type="ORF">AAFF_G00065190</name>
</gene>
<feature type="coiled-coil region" evidence="6">
    <location>
        <begin position="671"/>
        <end position="781"/>
    </location>
</feature>
<dbReference type="Gene3D" id="3.40.850.10">
    <property type="entry name" value="Kinesin motor domain"/>
    <property type="match status" value="1"/>
</dbReference>
<dbReference type="InterPro" id="IPR027417">
    <property type="entry name" value="P-loop_NTPase"/>
</dbReference>
<evidence type="ECO:0000313" key="9">
    <source>
        <dbReference type="EMBL" id="KAJ8413921.1"/>
    </source>
</evidence>
<keyword evidence="6" id="KW-0175">Coiled coil</keyword>
<dbReference type="GO" id="GO:0005524">
    <property type="term" value="F:ATP binding"/>
    <property type="evidence" value="ECO:0007669"/>
    <property type="project" value="UniProtKB-UniRule"/>
</dbReference>
<dbReference type="GO" id="GO:0007052">
    <property type="term" value="P:mitotic spindle organization"/>
    <property type="evidence" value="ECO:0007669"/>
    <property type="project" value="TreeGrafter"/>
</dbReference>
<dbReference type="InterPro" id="IPR001752">
    <property type="entry name" value="Kinesin_motor_dom"/>
</dbReference>
<protein>
    <recommendedName>
        <fullName evidence="8">Kinesin motor domain-containing protein</fullName>
    </recommendedName>
</protein>
<organism evidence="9 10">
    <name type="scientific">Aldrovandia affinis</name>
    <dbReference type="NCBI Taxonomy" id="143900"/>
    <lineage>
        <taxon>Eukaryota</taxon>
        <taxon>Metazoa</taxon>
        <taxon>Chordata</taxon>
        <taxon>Craniata</taxon>
        <taxon>Vertebrata</taxon>
        <taxon>Euteleostomi</taxon>
        <taxon>Actinopterygii</taxon>
        <taxon>Neopterygii</taxon>
        <taxon>Teleostei</taxon>
        <taxon>Notacanthiformes</taxon>
        <taxon>Halosauridae</taxon>
        <taxon>Aldrovandia</taxon>
    </lineage>
</organism>
<name>A0AAD7WY37_9TELE</name>
<feature type="domain" description="Kinesin motor" evidence="8">
    <location>
        <begin position="15"/>
        <end position="341"/>
    </location>
</feature>
<accession>A0AAD7WY37</accession>
<comment type="similarity">
    <text evidence="5">Belongs to the TRAFAC class myosin-kinesin ATPase superfamily. Kinesin family.</text>
</comment>
<keyword evidence="4" id="KW-0206">Cytoskeleton</keyword>